<dbReference type="EC" id="2.1.1.-" evidence="2"/>
<dbReference type="InterPro" id="IPR029063">
    <property type="entry name" value="SAM-dependent_MTases_sf"/>
</dbReference>
<dbReference type="GO" id="GO:0032259">
    <property type="term" value="P:methylation"/>
    <property type="evidence" value="ECO:0007669"/>
    <property type="project" value="UniProtKB-KW"/>
</dbReference>
<reference evidence="3" key="1">
    <citation type="journal article" date="2019" name="Int. J. Syst. Evol. Microbiol.">
        <title>The Global Catalogue of Microorganisms (GCM) 10K type strain sequencing project: providing services to taxonomists for standard genome sequencing and annotation.</title>
        <authorList>
            <consortium name="The Broad Institute Genomics Platform"/>
            <consortium name="The Broad Institute Genome Sequencing Center for Infectious Disease"/>
            <person name="Wu L."/>
            <person name="Ma J."/>
        </authorList>
    </citation>
    <scope>NUCLEOTIDE SEQUENCE [LARGE SCALE GENOMIC DNA]</scope>
    <source>
        <strain evidence="3">DFY41</strain>
    </source>
</reference>
<dbReference type="SUPFAM" id="SSF53335">
    <property type="entry name" value="S-adenosyl-L-methionine-dependent methyltransferases"/>
    <property type="match status" value="1"/>
</dbReference>
<dbReference type="RefSeq" id="WP_378586028.1">
    <property type="nucleotide sequence ID" value="NZ_JBHSKD010000002.1"/>
</dbReference>
<keyword evidence="2" id="KW-0808">Transferase</keyword>
<protein>
    <submittedName>
        <fullName evidence="2">Class I SAM-dependent methyltransferase</fullName>
        <ecNumber evidence="2">2.1.1.-</ecNumber>
    </submittedName>
</protein>
<dbReference type="GO" id="GO:0008168">
    <property type="term" value="F:methyltransferase activity"/>
    <property type="evidence" value="ECO:0007669"/>
    <property type="project" value="UniProtKB-KW"/>
</dbReference>
<evidence type="ECO:0000259" key="1">
    <source>
        <dbReference type="Pfam" id="PF13847"/>
    </source>
</evidence>
<evidence type="ECO:0000313" key="3">
    <source>
        <dbReference type="Proteomes" id="UP001596087"/>
    </source>
</evidence>
<dbReference type="PANTHER" id="PTHR43861">
    <property type="entry name" value="TRANS-ACONITATE 2-METHYLTRANSFERASE-RELATED"/>
    <property type="match status" value="1"/>
</dbReference>
<dbReference type="Proteomes" id="UP001596087">
    <property type="component" value="Unassembled WGS sequence"/>
</dbReference>
<organism evidence="2 3">
    <name type="scientific">Nocardioides taihuensis</name>
    <dbReference type="NCBI Taxonomy" id="1835606"/>
    <lineage>
        <taxon>Bacteria</taxon>
        <taxon>Bacillati</taxon>
        <taxon>Actinomycetota</taxon>
        <taxon>Actinomycetes</taxon>
        <taxon>Propionibacteriales</taxon>
        <taxon>Nocardioidaceae</taxon>
        <taxon>Nocardioides</taxon>
    </lineage>
</organism>
<gene>
    <name evidence="2" type="ORF">ACFPGP_01725</name>
</gene>
<name>A0ABW0BDQ8_9ACTN</name>
<dbReference type="PANTHER" id="PTHR43861:SF1">
    <property type="entry name" value="TRANS-ACONITATE 2-METHYLTRANSFERASE"/>
    <property type="match status" value="1"/>
</dbReference>
<dbReference type="Pfam" id="PF13847">
    <property type="entry name" value="Methyltransf_31"/>
    <property type="match status" value="1"/>
</dbReference>
<comment type="caution">
    <text evidence="2">The sequence shown here is derived from an EMBL/GenBank/DDBJ whole genome shotgun (WGS) entry which is preliminary data.</text>
</comment>
<dbReference type="EMBL" id="JBHSKD010000002">
    <property type="protein sequence ID" value="MFC5175371.1"/>
    <property type="molecule type" value="Genomic_DNA"/>
</dbReference>
<feature type="domain" description="Methyltransferase" evidence="1">
    <location>
        <begin position="49"/>
        <end position="154"/>
    </location>
</feature>
<dbReference type="Gene3D" id="3.40.50.150">
    <property type="entry name" value="Vaccinia Virus protein VP39"/>
    <property type="match status" value="1"/>
</dbReference>
<dbReference type="InterPro" id="IPR025714">
    <property type="entry name" value="Methyltranfer_dom"/>
</dbReference>
<keyword evidence="3" id="KW-1185">Reference proteome</keyword>
<keyword evidence="2" id="KW-0489">Methyltransferase</keyword>
<dbReference type="CDD" id="cd02440">
    <property type="entry name" value="AdoMet_MTases"/>
    <property type="match status" value="1"/>
</dbReference>
<evidence type="ECO:0000313" key="2">
    <source>
        <dbReference type="EMBL" id="MFC5175371.1"/>
    </source>
</evidence>
<sequence>MQFDATAYKATTLQQWDEAAEAWHRWGPDLESWLGGATEAMLDAAGVQEGSRVLDVAAGAGGQGLAAARRTGPGGSVLLTDLSAEILTYAEGAAAEAGLGQVSTAAVDGEEIGDRWPRTFDAAICRLGLIYFPDQQRALRGIRASLREGGRFAAVVYTAADRNGFFSVPVSIVRRRAGLAAPAPGQPGPFSLADPEVAHADLEQAGFRDVTVRTMEAPLRMSSAAECLRFERESFGALHQMLSGLDPERRSETWAEVGGALAAYEGDEGFVGPCELHVLAGTR</sequence>
<accession>A0ABW0BDQ8</accession>
<proteinExistence type="predicted"/>